<dbReference type="GO" id="GO:0003824">
    <property type="term" value="F:catalytic activity"/>
    <property type="evidence" value="ECO:0007669"/>
    <property type="project" value="InterPro"/>
</dbReference>
<accession>A0A1T3W5U0</accession>
<dbReference type="PROSITE" id="PS51340">
    <property type="entry name" value="MOSC"/>
    <property type="match status" value="1"/>
</dbReference>
<dbReference type="GO" id="GO:0030151">
    <property type="term" value="F:molybdenum ion binding"/>
    <property type="evidence" value="ECO:0007669"/>
    <property type="project" value="InterPro"/>
</dbReference>
<evidence type="ECO:0000313" key="3">
    <source>
        <dbReference type="Proteomes" id="UP000191039"/>
    </source>
</evidence>
<dbReference type="InterPro" id="IPR005303">
    <property type="entry name" value="MOCOS_middle"/>
</dbReference>
<dbReference type="Proteomes" id="UP000191039">
    <property type="component" value="Unassembled WGS sequence"/>
</dbReference>
<evidence type="ECO:0000313" key="2">
    <source>
        <dbReference type="EMBL" id="OPE49714.1"/>
    </source>
</evidence>
<organism evidence="2 3">
    <name type="scientific">Mycolicibacterium diernhoferi</name>
    <dbReference type="NCBI Taxonomy" id="1801"/>
    <lineage>
        <taxon>Bacteria</taxon>
        <taxon>Bacillati</taxon>
        <taxon>Actinomycetota</taxon>
        <taxon>Actinomycetes</taxon>
        <taxon>Mycobacteriales</taxon>
        <taxon>Mycobacteriaceae</taxon>
        <taxon>Mycolicibacterium</taxon>
    </lineage>
</organism>
<dbReference type="Gene3D" id="2.40.33.20">
    <property type="entry name" value="PK beta-barrel domain-like"/>
    <property type="match status" value="1"/>
</dbReference>
<sequence>MGCDFGTAADGFGLGPRVTTPTVGELWRFPVKSMGGGRVDQVRIDRRGVHADRLWAVRDVEKGVTASARRVPVLLGCSARYLTEPAAQAGPGNVPPVAVTFPDGRELTSDDPAVHTALSELVGREMRLVALPPQADTSQHRMSVSEALSNYRAAQIRSDFGLGAAEDLPDTSVFSTRDIITLARFSTPPGTFADLSPVHLLSTASLRQLSVDGVPYDVRRFRPNVLVDVPEGGREFPETDWVGNELSIGSARLKVAIPTIRCVVPTRPQPGIELDKGLTRVLAERTDRFLGVYADVSTPGVLSVGDPVQVRVCKPPNVFQRTATALSKSAIRGAQALLEATVLRPR</sequence>
<gene>
    <name evidence="2" type="ORF">BV510_21945</name>
</gene>
<proteinExistence type="predicted"/>
<reference evidence="2 3" key="1">
    <citation type="submission" date="2016-09" db="EMBL/GenBank/DDBJ databases">
        <title>genome sequences of unsequenced Mycobacteria.</title>
        <authorList>
            <person name="Greninger A.L."/>
            <person name="Jerome K.R."/>
            <person name="Mcnair B."/>
            <person name="Wallis C."/>
            <person name="Fang F."/>
        </authorList>
    </citation>
    <scope>NUCLEOTIDE SEQUENCE [LARGE SCALE GENOMIC DNA]</scope>
    <source>
        <strain evidence="2 3">BM1</strain>
    </source>
</reference>
<dbReference type="InterPro" id="IPR011037">
    <property type="entry name" value="Pyrv_Knase-like_insert_dom_sf"/>
</dbReference>
<evidence type="ECO:0000259" key="1">
    <source>
        <dbReference type="PROSITE" id="PS51340"/>
    </source>
</evidence>
<name>A0A1T3W5U0_9MYCO</name>
<dbReference type="GO" id="GO:0030170">
    <property type="term" value="F:pyridoxal phosphate binding"/>
    <property type="evidence" value="ECO:0007669"/>
    <property type="project" value="InterPro"/>
</dbReference>
<dbReference type="Pfam" id="PF03476">
    <property type="entry name" value="MOSC_N"/>
    <property type="match status" value="1"/>
</dbReference>
<dbReference type="AlphaFoldDB" id="A0A1T3W5U0"/>
<comment type="caution">
    <text evidence="2">The sequence shown here is derived from an EMBL/GenBank/DDBJ whole genome shotgun (WGS) entry which is preliminary data.</text>
</comment>
<dbReference type="EMBL" id="MIJD01000279">
    <property type="protein sequence ID" value="OPE49714.1"/>
    <property type="molecule type" value="Genomic_DNA"/>
</dbReference>
<dbReference type="InterPro" id="IPR005302">
    <property type="entry name" value="MoCF_Sase_C"/>
</dbReference>
<dbReference type="SUPFAM" id="SSF50800">
    <property type="entry name" value="PK beta-barrel domain-like"/>
    <property type="match status" value="1"/>
</dbReference>
<dbReference type="SUPFAM" id="SSF141673">
    <property type="entry name" value="MOSC N-terminal domain-like"/>
    <property type="match status" value="1"/>
</dbReference>
<feature type="domain" description="MOSC" evidence="1">
    <location>
        <begin position="171"/>
        <end position="311"/>
    </location>
</feature>
<protein>
    <submittedName>
        <fullName evidence="2">Sulfurase</fullName>
    </submittedName>
</protein>
<dbReference type="Pfam" id="PF03473">
    <property type="entry name" value="MOSC"/>
    <property type="match status" value="1"/>
</dbReference>